<protein>
    <submittedName>
        <fullName evidence="3">RNA polymerase subunit sigma</fullName>
    </submittedName>
</protein>
<dbReference type="Proteomes" id="UP000076967">
    <property type="component" value="Unassembled WGS sequence"/>
</dbReference>
<keyword evidence="1" id="KW-0812">Transmembrane</keyword>
<accession>A0A168M4U0</accession>
<sequence>MSRRFESEVNEENSQPDYDAMWNAIEQESSKRKSVMEQTNSIRRRKKFVPAAIVFSCFMVIAVPTFAGVAMNWDSLIGGKNVTTALNNGFGQRYDLSVSSTGVTMSLNGVVTDGDKMKMIVSLDSEEDPTLYDASVLEETSITDESGRTETVNGYLKYDKASEKLLGIYESKDEIQHNKEKYTLEAKNLVFYKYKEVPLKSRHQAGDVISTGSKQYPNIRIQSVTQSKNQLMVRYNISASMLDGGKGNPHLSIKTNTNENNVSVPTQLHHEGSDLLIEQIFNLTEEEWETVDLYFNYIEEAKRITGTWNFDFTVDGKKASEAIYSRKLQANVEFQQKAGITLEQLIITPLKINVNIQQDKSMRRIKEEGEVFYKTVQLAIGDKEIKGELNLKGSDPKKYQYVYQFESPEWYKDWSPVPMKLMLKDAVVTKRDKTTNWITLSQPGKKKQSAELKLEGFEIHFTYYMDGEDLIVQSESDSSQFKGISQTMMRVDGNEVYPNSAVRGMVTTSTRTDRYKIDAMEGILELNPGFYSYSDPGRDMVVNLD</sequence>
<dbReference type="OrthoDB" id="2770170at2"/>
<dbReference type="STRING" id="494026.PGLA_06030"/>
<evidence type="ECO:0000313" key="3">
    <source>
        <dbReference type="EMBL" id="OAB44222.1"/>
    </source>
</evidence>
<evidence type="ECO:0000313" key="4">
    <source>
        <dbReference type="Proteomes" id="UP000076967"/>
    </source>
</evidence>
<feature type="transmembrane region" description="Helical" evidence="1">
    <location>
        <begin position="48"/>
        <end position="73"/>
    </location>
</feature>
<dbReference type="InterPro" id="IPR025436">
    <property type="entry name" value="DUF4179"/>
</dbReference>
<dbReference type="AlphaFoldDB" id="A0A168M4U0"/>
<reference evidence="3 4" key="1">
    <citation type="submission" date="2016-03" db="EMBL/GenBank/DDBJ databases">
        <title>Draft genome sequence of Paenibacillus glacialis DSM 22343.</title>
        <authorList>
            <person name="Shin S.-K."/>
            <person name="Yi H."/>
        </authorList>
    </citation>
    <scope>NUCLEOTIDE SEQUENCE [LARGE SCALE GENOMIC DNA]</scope>
    <source>
        <strain evidence="3 4">DSM 22343</strain>
    </source>
</reference>
<organism evidence="3 4">
    <name type="scientific">Paenibacillus glacialis</name>
    <dbReference type="NCBI Taxonomy" id="494026"/>
    <lineage>
        <taxon>Bacteria</taxon>
        <taxon>Bacillati</taxon>
        <taxon>Bacillota</taxon>
        <taxon>Bacilli</taxon>
        <taxon>Bacillales</taxon>
        <taxon>Paenibacillaceae</taxon>
        <taxon>Paenibacillus</taxon>
    </lineage>
</organism>
<dbReference type="EMBL" id="LVJH01000007">
    <property type="protein sequence ID" value="OAB44222.1"/>
    <property type="molecule type" value="Genomic_DNA"/>
</dbReference>
<gene>
    <name evidence="3" type="ORF">PGLA_06030</name>
</gene>
<dbReference type="RefSeq" id="WP_068530231.1">
    <property type="nucleotide sequence ID" value="NZ_LVJH01000007.1"/>
</dbReference>
<keyword evidence="1" id="KW-0472">Membrane</keyword>
<evidence type="ECO:0000259" key="2">
    <source>
        <dbReference type="Pfam" id="PF13786"/>
    </source>
</evidence>
<name>A0A168M4U0_9BACL</name>
<evidence type="ECO:0000256" key="1">
    <source>
        <dbReference type="SAM" id="Phobius"/>
    </source>
</evidence>
<keyword evidence="4" id="KW-1185">Reference proteome</keyword>
<comment type="caution">
    <text evidence="3">The sequence shown here is derived from an EMBL/GenBank/DDBJ whole genome shotgun (WGS) entry which is preliminary data.</text>
</comment>
<keyword evidence="1" id="KW-1133">Transmembrane helix</keyword>
<feature type="domain" description="DUF4179" evidence="2">
    <location>
        <begin position="42"/>
        <end position="123"/>
    </location>
</feature>
<proteinExistence type="predicted"/>
<dbReference type="Pfam" id="PF13786">
    <property type="entry name" value="DUF4179"/>
    <property type="match status" value="1"/>
</dbReference>